<dbReference type="Gene3D" id="3.40.1350.140">
    <property type="entry name" value="MepB-like"/>
    <property type="match status" value="1"/>
</dbReference>
<name>A0A380HPM3_STASA</name>
<dbReference type="InterPro" id="IPR038231">
    <property type="entry name" value="MepB-like_sf"/>
</dbReference>
<dbReference type="InterPro" id="IPR011235">
    <property type="entry name" value="MepB-like"/>
</dbReference>
<sequence>MYKSITLVRTLFNSLNISALDHLTYETYNAEYESYCFQINHCSYRHRLAKKTPTKSGYFVVFWTKDYDNNNRPFTYQEAKDILIITVLDHTHKGLFIIPKSELLAQRLLYSENNKGKMAMRVYPPWEVNLNPSAQKSQKWQTQYFIDLTHTTDLHLLKKLMTVED</sequence>
<dbReference type="Proteomes" id="UP000254707">
    <property type="component" value="Unassembled WGS sequence"/>
</dbReference>
<dbReference type="Pfam" id="PF08877">
    <property type="entry name" value="MepB-like"/>
    <property type="match status" value="1"/>
</dbReference>
<organism evidence="1 2">
    <name type="scientific">Staphylococcus saprophyticus</name>
    <dbReference type="NCBI Taxonomy" id="29385"/>
    <lineage>
        <taxon>Bacteria</taxon>
        <taxon>Bacillati</taxon>
        <taxon>Bacillota</taxon>
        <taxon>Bacilli</taxon>
        <taxon>Bacillales</taxon>
        <taxon>Staphylococcaceae</taxon>
        <taxon>Staphylococcus</taxon>
    </lineage>
</organism>
<evidence type="ECO:0000313" key="2">
    <source>
        <dbReference type="Proteomes" id="UP000254707"/>
    </source>
</evidence>
<dbReference type="EMBL" id="UHED01000001">
    <property type="protein sequence ID" value="SUM83646.1"/>
    <property type="molecule type" value="Genomic_DNA"/>
</dbReference>
<accession>A0A380HPM3</accession>
<protein>
    <submittedName>
        <fullName evidence="1">MepB family protein</fullName>
    </submittedName>
</protein>
<gene>
    <name evidence="1" type="ORF">NCTC7688_02146</name>
</gene>
<reference evidence="1 2" key="1">
    <citation type="submission" date="2018-06" db="EMBL/GenBank/DDBJ databases">
        <authorList>
            <consortium name="Pathogen Informatics"/>
            <person name="Doyle S."/>
        </authorList>
    </citation>
    <scope>NUCLEOTIDE SEQUENCE [LARGE SCALE GENOMIC DNA]</scope>
    <source>
        <strain evidence="1 2">NCTC7688</strain>
    </source>
</reference>
<dbReference type="PIRSF" id="PIRSF032285">
    <property type="entry name" value="UCP032285"/>
    <property type="match status" value="1"/>
</dbReference>
<dbReference type="RefSeq" id="WP_041079646.1">
    <property type="nucleotide sequence ID" value="NZ_CAXOKG010000003.1"/>
</dbReference>
<evidence type="ECO:0000313" key="1">
    <source>
        <dbReference type="EMBL" id="SUM83646.1"/>
    </source>
</evidence>
<proteinExistence type="predicted"/>
<dbReference type="AlphaFoldDB" id="A0A380HPM3"/>